<sequence length="644" mass="71120">MLKNGKKFMLLLMALSLSAGAFAGCNTTVKRDPLPGYESTDSAAQSNGGFVVKKDNWYYFINGAEDYTADNTYGNVVKGALMRISADNLAKGAYTEADVVLPELVVAQDYTSGIFVYGDYVYYASPNRNKNIEGQVETSYLDFRRAKLDGSEVMKGYYVQLSDNTTAYRYVEAEGTVYLLYVDSSNTEIHSVNTATGTDTVLVSGYSAYSFDTDVTSPYVYYTMPVAKKLTYPNTSNEAYNQLYRVSASATEADAAKLDLSDGYVDKDKKEGDEGYVMEYVNCGQLVLDGIGTAFDPTPFNLDYKEGVAMTSEQGYTYSLVKVTDGRVYLSVTNLGESSAAFVYAFDSADIGENWNSITANPNLAGTADGALQPIAASTTNATSSALYYTEGDDQYYIYLDTNSVIQRVKVGTGKDFVAEKVALANQQSGATLLYLDGDYLYFSNSGTNGKALYRINYKGASQEDYQNFPNELAEDYAPTKYLALDYNSSWYAPETVDGYLFFSNAETYADNYVYVLANPEDNDALKTLNDRYQEVQDAFTDISGKFSDASNAAKYYFYTGDGEILDQEEHKSEYNAEDFEVFDAFVNSTSSHGFTFDFKDDADKAYNVQSYFYNVLGKVTDDDKETIADSLATDLLLTAEEES</sequence>
<proteinExistence type="predicted"/>
<reference evidence="2" key="2">
    <citation type="submission" date="2021-04" db="EMBL/GenBank/DDBJ databases">
        <authorList>
            <person name="Gilroy R."/>
        </authorList>
    </citation>
    <scope>NUCLEOTIDE SEQUENCE</scope>
    <source>
        <strain evidence="2">811</strain>
    </source>
</reference>
<dbReference type="AlphaFoldDB" id="A0A9D2AEY2"/>
<gene>
    <name evidence="2" type="ORF">H9741_02460</name>
</gene>
<reference evidence="2" key="1">
    <citation type="journal article" date="2021" name="PeerJ">
        <title>Extensive microbial diversity within the chicken gut microbiome revealed by metagenomics and culture.</title>
        <authorList>
            <person name="Gilroy R."/>
            <person name="Ravi A."/>
            <person name="Getino M."/>
            <person name="Pursley I."/>
            <person name="Horton D.L."/>
            <person name="Alikhan N.F."/>
            <person name="Baker D."/>
            <person name="Gharbi K."/>
            <person name="Hall N."/>
            <person name="Watson M."/>
            <person name="Adriaenssens E.M."/>
            <person name="Foster-Nyarko E."/>
            <person name="Jarju S."/>
            <person name="Secka A."/>
            <person name="Antonio M."/>
            <person name="Oren A."/>
            <person name="Chaudhuri R.R."/>
            <person name="La Ragione R."/>
            <person name="Hildebrand F."/>
            <person name="Pallen M.J."/>
        </authorList>
    </citation>
    <scope>NUCLEOTIDE SEQUENCE</scope>
    <source>
        <strain evidence="2">811</strain>
    </source>
</reference>
<protein>
    <submittedName>
        <fullName evidence="2">DUF5050 domain-containing protein</fullName>
    </submittedName>
</protein>
<dbReference type="PROSITE" id="PS51257">
    <property type="entry name" value="PROKAR_LIPOPROTEIN"/>
    <property type="match status" value="1"/>
</dbReference>
<evidence type="ECO:0000256" key="1">
    <source>
        <dbReference type="SAM" id="SignalP"/>
    </source>
</evidence>
<organism evidence="2 3">
    <name type="scientific">Candidatus Borkfalkia faecipullorum</name>
    <dbReference type="NCBI Taxonomy" id="2838510"/>
    <lineage>
        <taxon>Bacteria</taxon>
        <taxon>Bacillati</taxon>
        <taxon>Bacillota</taxon>
        <taxon>Clostridia</taxon>
        <taxon>Christensenellales</taxon>
        <taxon>Christensenellaceae</taxon>
        <taxon>Candidatus Borkfalkia</taxon>
    </lineage>
</organism>
<dbReference type="EMBL" id="DXFX01000032">
    <property type="protein sequence ID" value="HIX07313.1"/>
    <property type="molecule type" value="Genomic_DNA"/>
</dbReference>
<feature type="chain" id="PRO_5038561385" evidence="1">
    <location>
        <begin position="24"/>
        <end position="644"/>
    </location>
</feature>
<keyword evidence="1" id="KW-0732">Signal</keyword>
<dbReference type="Proteomes" id="UP000824204">
    <property type="component" value="Unassembled WGS sequence"/>
</dbReference>
<evidence type="ECO:0000313" key="2">
    <source>
        <dbReference type="EMBL" id="HIX07313.1"/>
    </source>
</evidence>
<feature type="signal peptide" evidence="1">
    <location>
        <begin position="1"/>
        <end position="23"/>
    </location>
</feature>
<name>A0A9D2AEY2_9FIRM</name>
<accession>A0A9D2AEY2</accession>
<comment type="caution">
    <text evidence="2">The sequence shown here is derived from an EMBL/GenBank/DDBJ whole genome shotgun (WGS) entry which is preliminary data.</text>
</comment>
<evidence type="ECO:0000313" key="3">
    <source>
        <dbReference type="Proteomes" id="UP000824204"/>
    </source>
</evidence>